<dbReference type="PANTHER" id="PTHR43014">
    <property type="entry name" value="MERCURIC REDUCTASE"/>
    <property type="match status" value="1"/>
</dbReference>
<dbReference type="InterPro" id="IPR036188">
    <property type="entry name" value="FAD/NAD-bd_sf"/>
</dbReference>
<keyword evidence="5" id="KW-0521">NADP</keyword>
<keyword evidence="6 9" id="KW-0560">Oxidoreductase</keyword>
<feature type="domain" description="FAD/NAD(P)-binding" evidence="11">
    <location>
        <begin position="4"/>
        <end position="322"/>
    </location>
</feature>
<dbReference type="PRINTS" id="PR00368">
    <property type="entry name" value="FADPNR"/>
</dbReference>
<evidence type="ECO:0000256" key="1">
    <source>
        <dbReference type="ARBA" id="ARBA00001974"/>
    </source>
</evidence>
<keyword evidence="3 9" id="KW-0285">Flavoprotein</keyword>
<dbReference type="PROSITE" id="PS00076">
    <property type="entry name" value="PYRIDINE_REDOX_1"/>
    <property type="match status" value="1"/>
</dbReference>
<comment type="similarity">
    <text evidence="2 9">Belongs to the class-I pyridine nucleotide-disulfide oxidoreductase family.</text>
</comment>
<dbReference type="Pfam" id="PF02852">
    <property type="entry name" value="Pyr_redox_dim"/>
    <property type="match status" value="1"/>
</dbReference>
<dbReference type="PIRSF" id="PIRSF000350">
    <property type="entry name" value="Mercury_reductase_MerA"/>
    <property type="match status" value="1"/>
</dbReference>
<keyword evidence="7" id="KW-1015">Disulfide bond</keyword>
<feature type="domain" description="Pyridine nucleotide-disulphide oxidoreductase dimerisation" evidence="10">
    <location>
        <begin position="342"/>
        <end position="449"/>
    </location>
</feature>
<dbReference type="PANTHER" id="PTHR43014:SF2">
    <property type="entry name" value="MERCURIC REDUCTASE"/>
    <property type="match status" value="1"/>
</dbReference>
<dbReference type="Gene3D" id="3.50.50.60">
    <property type="entry name" value="FAD/NAD(P)-binding domain"/>
    <property type="match status" value="2"/>
</dbReference>
<evidence type="ECO:0000256" key="9">
    <source>
        <dbReference type="RuleBase" id="RU003691"/>
    </source>
</evidence>
<proteinExistence type="inferred from homology"/>
<evidence type="ECO:0000256" key="4">
    <source>
        <dbReference type="ARBA" id="ARBA00022827"/>
    </source>
</evidence>
<gene>
    <name evidence="12" type="ORF">AB1471_12245</name>
</gene>
<dbReference type="InterPro" id="IPR023753">
    <property type="entry name" value="FAD/NAD-binding_dom"/>
</dbReference>
<evidence type="ECO:0000256" key="7">
    <source>
        <dbReference type="ARBA" id="ARBA00023157"/>
    </source>
</evidence>
<comment type="cofactor">
    <cofactor evidence="1">
        <name>FAD</name>
        <dbReference type="ChEBI" id="CHEBI:57692"/>
    </cofactor>
</comment>
<evidence type="ECO:0000259" key="10">
    <source>
        <dbReference type="Pfam" id="PF02852"/>
    </source>
</evidence>
<comment type="caution">
    <text evidence="12">The sequence shown here is derived from an EMBL/GenBank/DDBJ whole genome shotgun (WGS) entry which is preliminary data.</text>
</comment>
<keyword evidence="13" id="KW-1185">Reference proteome</keyword>
<dbReference type="InterPro" id="IPR004099">
    <property type="entry name" value="Pyr_nucl-diS_OxRdtase_dimer"/>
</dbReference>
<dbReference type="EMBL" id="JBFMIA010000011">
    <property type="protein sequence ID" value="MEW9502562.1"/>
    <property type="molecule type" value="Genomic_DNA"/>
</dbReference>
<dbReference type="Pfam" id="PF07992">
    <property type="entry name" value="Pyr_redox_2"/>
    <property type="match status" value="1"/>
</dbReference>
<sequence>MERYQIVVIGGGAAGMTVAAGAASLGAKTALIEKQDSLGGDCLHYGCVPSKALIDAANRVHTMQNTASSFGFTLSGELNFDRVKEHVKSPQAVIQEHDSNKRFTDLGVDLYFGGASFQSPHEIRIGSNEVIFAEKVVIATGSSPVIPPIDGLGGVSYVTNETIFDLPELPKRLGVIGGGTIGLELAQAFARLGSYVTVFEGGDKIFAKDDEDISKFMYNVLKEEMTIELNSTVKTVSASGDEISVTVENRRATEKSVQVDTLLVATGRKPNISSLELAIAGVQTVKGFIDVDRSFRTSQSHIFAVGDTINTLPFTHAAGEEAKTVVSNVLFGLRNSLNHDKTPWVTFTSPEVFHVGKTEQETKEAGINYRVYRAHLNEVDRFITSHETRGFVKVITDKRGTILGAHAAGKEAGEWMQLVVFAMKNKKKIGSLSRMVYPYPTKAGALQRAADGYWREKLFDGSLPKLAKKFFDIKYNLTEKKHHTSSGKAPVTFSKKDV</sequence>
<dbReference type="InterPro" id="IPR001100">
    <property type="entry name" value="Pyr_nuc-diS_OxRdtase"/>
</dbReference>
<accession>A0ABV3Q5E5</accession>
<dbReference type="SUPFAM" id="SSF51905">
    <property type="entry name" value="FAD/NAD(P)-binding domain"/>
    <property type="match status" value="1"/>
</dbReference>
<dbReference type="PRINTS" id="PR00411">
    <property type="entry name" value="PNDRDTASEI"/>
</dbReference>
<evidence type="ECO:0000256" key="8">
    <source>
        <dbReference type="ARBA" id="ARBA00023284"/>
    </source>
</evidence>
<reference evidence="12 13" key="1">
    <citation type="journal article" date="1979" name="Int. J. Syst. Evol. Microbiol.">
        <title>Bacillus globisporus subsp. marinus subsp. nov.</title>
        <authorList>
            <person name="Liu H."/>
        </authorList>
    </citation>
    <scope>NUCLEOTIDE SEQUENCE [LARGE SCALE GENOMIC DNA]</scope>
    <source>
        <strain evidence="12 13">DSM 1297</strain>
    </source>
</reference>
<evidence type="ECO:0000256" key="2">
    <source>
        <dbReference type="ARBA" id="ARBA00007532"/>
    </source>
</evidence>
<dbReference type="InterPro" id="IPR012999">
    <property type="entry name" value="Pyr_OxRdtase_I_AS"/>
</dbReference>
<keyword evidence="4 9" id="KW-0274">FAD</keyword>
<protein>
    <submittedName>
        <fullName evidence="12">FAD-dependent oxidoreductase</fullName>
    </submittedName>
</protein>
<evidence type="ECO:0000313" key="12">
    <source>
        <dbReference type="EMBL" id="MEW9502562.1"/>
    </source>
</evidence>
<evidence type="ECO:0000256" key="3">
    <source>
        <dbReference type="ARBA" id="ARBA00022630"/>
    </source>
</evidence>
<dbReference type="SUPFAM" id="SSF55424">
    <property type="entry name" value="FAD/NAD-linked reductases, dimerisation (C-terminal) domain"/>
    <property type="match status" value="1"/>
</dbReference>
<organism evidence="12 13">
    <name type="scientific">Jeotgalibacillus marinus</name>
    <dbReference type="NCBI Taxonomy" id="86667"/>
    <lineage>
        <taxon>Bacteria</taxon>
        <taxon>Bacillati</taxon>
        <taxon>Bacillota</taxon>
        <taxon>Bacilli</taxon>
        <taxon>Bacillales</taxon>
        <taxon>Caryophanaceae</taxon>
        <taxon>Jeotgalibacillus</taxon>
    </lineage>
</organism>
<evidence type="ECO:0000313" key="13">
    <source>
        <dbReference type="Proteomes" id="UP001556040"/>
    </source>
</evidence>
<evidence type="ECO:0000256" key="5">
    <source>
        <dbReference type="ARBA" id="ARBA00022857"/>
    </source>
</evidence>
<keyword evidence="8 9" id="KW-0676">Redox-active center</keyword>
<dbReference type="InterPro" id="IPR016156">
    <property type="entry name" value="FAD/NAD-linked_Rdtase_dimer_sf"/>
</dbReference>
<evidence type="ECO:0000256" key="6">
    <source>
        <dbReference type="ARBA" id="ARBA00023002"/>
    </source>
</evidence>
<dbReference type="Gene3D" id="3.30.390.30">
    <property type="match status" value="1"/>
</dbReference>
<dbReference type="RefSeq" id="WP_367780047.1">
    <property type="nucleotide sequence ID" value="NZ_JBFMIA010000011.1"/>
</dbReference>
<name>A0ABV3Q5E5_9BACL</name>
<dbReference type="Proteomes" id="UP001556040">
    <property type="component" value="Unassembled WGS sequence"/>
</dbReference>
<evidence type="ECO:0000259" key="11">
    <source>
        <dbReference type="Pfam" id="PF07992"/>
    </source>
</evidence>